<proteinExistence type="predicted"/>
<accession>A0A101SJ73</accession>
<reference evidence="1 2" key="1">
    <citation type="submission" date="2015-10" db="EMBL/GenBank/DDBJ databases">
        <title>Draft genome sequence of Streptomyces griseoruber DSM 40281, type strain for the species Streptomyces griseoruber.</title>
        <authorList>
            <person name="Ruckert C."/>
            <person name="Winkler A."/>
            <person name="Kalinowski J."/>
            <person name="Kampfer P."/>
            <person name="Glaeser S."/>
        </authorList>
    </citation>
    <scope>NUCLEOTIDE SEQUENCE [LARGE SCALE GENOMIC DNA]</scope>
    <source>
        <strain evidence="1 2">DSM 40281</strain>
    </source>
</reference>
<dbReference type="OrthoDB" id="3682445at2"/>
<dbReference type="Proteomes" id="UP000052982">
    <property type="component" value="Unassembled WGS sequence"/>
</dbReference>
<name>A0A101SJ73_9ACTN</name>
<evidence type="ECO:0000313" key="1">
    <source>
        <dbReference type="EMBL" id="KUN75267.1"/>
    </source>
</evidence>
<dbReference type="AlphaFoldDB" id="A0A101SJ73"/>
<gene>
    <name evidence="1" type="ORF">AQJ64_42970</name>
</gene>
<keyword evidence="2" id="KW-1185">Reference proteome</keyword>
<organism evidence="1 2">
    <name type="scientific">Streptomyces griseoruber</name>
    <dbReference type="NCBI Taxonomy" id="1943"/>
    <lineage>
        <taxon>Bacteria</taxon>
        <taxon>Bacillati</taxon>
        <taxon>Actinomycetota</taxon>
        <taxon>Actinomycetes</taxon>
        <taxon>Kitasatosporales</taxon>
        <taxon>Streptomycetaceae</taxon>
        <taxon>Streptomyces</taxon>
    </lineage>
</organism>
<protein>
    <submittedName>
        <fullName evidence="1">Uncharacterized protein</fullName>
    </submittedName>
</protein>
<evidence type="ECO:0000313" key="2">
    <source>
        <dbReference type="Proteomes" id="UP000052982"/>
    </source>
</evidence>
<comment type="caution">
    <text evidence="1">The sequence shown here is derived from an EMBL/GenBank/DDBJ whole genome shotgun (WGS) entry which is preliminary data.</text>
</comment>
<dbReference type="EMBL" id="LMWW01000086">
    <property type="protein sequence ID" value="KUN75267.1"/>
    <property type="molecule type" value="Genomic_DNA"/>
</dbReference>
<sequence length="107" mass="11595">MELISEGDWALDISGLTSGLDFRSAVPARLVRRDPETQVVVTAEQAAGADWRSVPGLEKSLLGVQIGFLQSSDHRDTILIADKSAPDRARQVGMLRELQRIGAAQPD</sequence>